<keyword evidence="5 8" id="KW-0418">Kinase</keyword>
<dbReference type="InterPro" id="IPR036890">
    <property type="entry name" value="HATPase_C_sf"/>
</dbReference>
<dbReference type="EC" id="2.7.13.3" evidence="2"/>
<dbReference type="Pfam" id="PF02518">
    <property type="entry name" value="HATPase_c"/>
    <property type="match status" value="1"/>
</dbReference>
<name>A0A371AZU0_9FIRM</name>
<dbReference type="InterPro" id="IPR003594">
    <property type="entry name" value="HATPase_dom"/>
</dbReference>
<protein>
    <recommendedName>
        <fullName evidence="2">histidine kinase</fullName>
        <ecNumber evidence="2">2.7.13.3</ecNumber>
    </recommendedName>
</protein>
<accession>A0A371AZU0</accession>
<dbReference type="AlphaFoldDB" id="A0A371AZU0"/>
<dbReference type="SUPFAM" id="SSF47384">
    <property type="entry name" value="Homodimeric domain of signal transducing histidine kinase"/>
    <property type="match status" value="1"/>
</dbReference>
<keyword evidence="3" id="KW-0597">Phosphoprotein</keyword>
<evidence type="ECO:0000256" key="2">
    <source>
        <dbReference type="ARBA" id="ARBA00012438"/>
    </source>
</evidence>
<gene>
    <name evidence="8" type="ORF">DWV06_00860</name>
</gene>
<evidence type="ECO:0000256" key="1">
    <source>
        <dbReference type="ARBA" id="ARBA00000085"/>
    </source>
</evidence>
<dbReference type="Pfam" id="PF00512">
    <property type="entry name" value="HisKA"/>
    <property type="match status" value="1"/>
</dbReference>
<dbReference type="SUPFAM" id="SSF55874">
    <property type="entry name" value="ATPase domain of HSP90 chaperone/DNA topoisomerase II/histidine kinase"/>
    <property type="match status" value="1"/>
</dbReference>
<dbReference type="CDD" id="cd00082">
    <property type="entry name" value="HisKA"/>
    <property type="match status" value="1"/>
</dbReference>
<evidence type="ECO:0000256" key="5">
    <source>
        <dbReference type="ARBA" id="ARBA00022777"/>
    </source>
</evidence>
<dbReference type="PANTHER" id="PTHR43711:SF26">
    <property type="entry name" value="SENSOR HISTIDINE KINASE RCSC"/>
    <property type="match status" value="1"/>
</dbReference>
<evidence type="ECO:0000256" key="4">
    <source>
        <dbReference type="ARBA" id="ARBA00022679"/>
    </source>
</evidence>
<dbReference type="InterPro" id="IPR004358">
    <property type="entry name" value="Sig_transdc_His_kin-like_C"/>
</dbReference>
<evidence type="ECO:0000259" key="7">
    <source>
        <dbReference type="PROSITE" id="PS50109"/>
    </source>
</evidence>
<proteinExistence type="predicted"/>
<dbReference type="SMART" id="SM00388">
    <property type="entry name" value="HisKA"/>
    <property type="match status" value="1"/>
</dbReference>
<dbReference type="Proteomes" id="UP000255036">
    <property type="component" value="Unassembled WGS sequence"/>
</dbReference>
<keyword evidence="9" id="KW-1185">Reference proteome</keyword>
<dbReference type="Gene3D" id="1.10.287.130">
    <property type="match status" value="1"/>
</dbReference>
<dbReference type="SMART" id="SM00387">
    <property type="entry name" value="HATPase_c"/>
    <property type="match status" value="1"/>
</dbReference>
<dbReference type="PRINTS" id="PR00344">
    <property type="entry name" value="BCTRLSENSOR"/>
</dbReference>
<reference evidence="8 9" key="1">
    <citation type="submission" date="2018-07" db="EMBL/GenBank/DDBJ databases">
        <title>Anaerosacharophilus polymeroproducens gen. nov. sp. nov., an anaerobic bacterium isolated from salt field.</title>
        <authorList>
            <person name="Kim W."/>
            <person name="Yang S.-H."/>
            <person name="Oh J."/>
            <person name="Lee J.-H."/>
            <person name="Kwon K.K."/>
        </authorList>
    </citation>
    <scope>NUCLEOTIDE SEQUENCE [LARGE SCALE GENOMIC DNA]</scope>
    <source>
        <strain evidence="8 9">MCWD5</strain>
    </source>
</reference>
<dbReference type="InterPro" id="IPR005467">
    <property type="entry name" value="His_kinase_dom"/>
</dbReference>
<dbReference type="CDD" id="cd00075">
    <property type="entry name" value="HATPase"/>
    <property type="match status" value="1"/>
</dbReference>
<dbReference type="GO" id="GO:0000155">
    <property type="term" value="F:phosphorelay sensor kinase activity"/>
    <property type="evidence" value="ECO:0007669"/>
    <property type="project" value="InterPro"/>
</dbReference>
<dbReference type="Gene3D" id="3.30.565.10">
    <property type="entry name" value="Histidine kinase-like ATPase, C-terminal domain"/>
    <property type="match status" value="1"/>
</dbReference>
<dbReference type="RefSeq" id="WP_115480289.1">
    <property type="nucleotide sequence ID" value="NZ_QRCT01000007.1"/>
</dbReference>
<evidence type="ECO:0000313" key="9">
    <source>
        <dbReference type="Proteomes" id="UP000255036"/>
    </source>
</evidence>
<evidence type="ECO:0000256" key="3">
    <source>
        <dbReference type="ARBA" id="ARBA00022553"/>
    </source>
</evidence>
<keyword evidence="6" id="KW-0902">Two-component regulatory system</keyword>
<dbReference type="InterPro" id="IPR003661">
    <property type="entry name" value="HisK_dim/P_dom"/>
</dbReference>
<dbReference type="InterPro" id="IPR036097">
    <property type="entry name" value="HisK_dim/P_sf"/>
</dbReference>
<dbReference type="OrthoDB" id="9815750at2"/>
<dbReference type="PANTHER" id="PTHR43711">
    <property type="entry name" value="TWO-COMPONENT HISTIDINE KINASE"/>
    <property type="match status" value="1"/>
</dbReference>
<dbReference type="PROSITE" id="PS50109">
    <property type="entry name" value="HIS_KIN"/>
    <property type="match status" value="1"/>
</dbReference>
<keyword evidence="4" id="KW-0808">Transferase</keyword>
<feature type="domain" description="Histidine kinase" evidence="7">
    <location>
        <begin position="37"/>
        <end position="244"/>
    </location>
</feature>
<dbReference type="EMBL" id="QRCT01000007">
    <property type="protein sequence ID" value="RDU25081.1"/>
    <property type="molecule type" value="Genomic_DNA"/>
</dbReference>
<comment type="catalytic activity">
    <reaction evidence="1">
        <text>ATP + protein L-histidine = ADP + protein N-phospho-L-histidine.</text>
        <dbReference type="EC" id="2.7.13.3"/>
    </reaction>
</comment>
<comment type="caution">
    <text evidence="8">The sequence shown here is derived from an EMBL/GenBank/DDBJ whole genome shotgun (WGS) entry which is preliminary data.</text>
</comment>
<evidence type="ECO:0000256" key="6">
    <source>
        <dbReference type="ARBA" id="ARBA00023012"/>
    </source>
</evidence>
<sequence length="246" mass="27934">MLDHTDFAKIENLMKENIEFRNSVEKLMNYHTYVLSSISHELRTPLTLLKSSLQLIETKHPQVKDFKYWDLIQEDIKSLNDLLVEVTTHAKFTTLDYSQVNLDLLISKLVASYQVILSKKSYTISYRCMNQNYPTVTCDSLKIRQVLISLINNAIEALDKEGKVSIILSLENEYAKIEVIDNGCGIPSAYEDKIFELFVTTKKNGTGIGLSHAHKIITQHRGSITFSTRKDAGTSFTILLPINSSV</sequence>
<dbReference type="InterPro" id="IPR050736">
    <property type="entry name" value="Sensor_HK_Regulatory"/>
</dbReference>
<evidence type="ECO:0000313" key="8">
    <source>
        <dbReference type="EMBL" id="RDU25081.1"/>
    </source>
</evidence>
<organism evidence="8 9">
    <name type="scientific">Anaerosacchariphilus polymeriproducens</name>
    <dbReference type="NCBI Taxonomy" id="1812858"/>
    <lineage>
        <taxon>Bacteria</taxon>
        <taxon>Bacillati</taxon>
        <taxon>Bacillota</taxon>
        <taxon>Clostridia</taxon>
        <taxon>Lachnospirales</taxon>
        <taxon>Lachnospiraceae</taxon>
        <taxon>Anaerosacchariphilus</taxon>
    </lineage>
</organism>